<evidence type="ECO:0000313" key="2">
    <source>
        <dbReference type="EMBL" id="GAA5527359.1"/>
    </source>
</evidence>
<feature type="transmembrane region" description="Helical" evidence="1">
    <location>
        <begin position="6"/>
        <end position="26"/>
    </location>
</feature>
<accession>A0ABP9WVX1</accession>
<dbReference type="Proteomes" id="UP001428290">
    <property type="component" value="Unassembled WGS sequence"/>
</dbReference>
<organism evidence="2 3">
    <name type="scientific">Herpetosiphon gulosus</name>
    <dbReference type="NCBI Taxonomy" id="1973496"/>
    <lineage>
        <taxon>Bacteria</taxon>
        <taxon>Bacillati</taxon>
        <taxon>Chloroflexota</taxon>
        <taxon>Chloroflexia</taxon>
        <taxon>Herpetosiphonales</taxon>
        <taxon>Herpetosiphonaceae</taxon>
        <taxon>Herpetosiphon</taxon>
    </lineage>
</organism>
<evidence type="ECO:0000256" key="1">
    <source>
        <dbReference type="SAM" id="Phobius"/>
    </source>
</evidence>
<gene>
    <name evidence="2" type="ORF">Hgul01_01143</name>
</gene>
<keyword evidence="1" id="KW-1133">Transmembrane helix</keyword>
<keyword evidence="1" id="KW-0812">Transmembrane</keyword>
<comment type="caution">
    <text evidence="2">The sequence shown here is derived from an EMBL/GenBank/DDBJ whole genome shotgun (WGS) entry which is preliminary data.</text>
</comment>
<sequence>MGIDQYALIGSLVLVLYLSLLGLYLIESLSNFLFKSIL</sequence>
<dbReference type="EMBL" id="BAABRU010000003">
    <property type="protein sequence ID" value="GAA5527359.1"/>
    <property type="molecule type" value="Genomic_DNA"/>
</dbReference>
<proteinExistence type="predicted"/>
<keyword evidence="1" id="KW-0472">Membrane</keyword>
<name>A0ABP9WVX1_9CHLR</name>
<keyword evidence="3" id="KW-1185">Reference proteome</keyword>
<protein>
    <submittedName>
        <fullName evidence="2">Uncharacterized protein</fullName>
    </submittedName>
</protein>
<evidence type="ECO:0000313" key="3">
    <source>
        <dbReference type="Proteomes" id="UP001428290"/>
    </source>
</evidence>
<reference evidence="2 3" key="1">
    <citation type="submission" date="2024-02" db="EMBL/GenBank/DDBJ databases">
        <title>Herpetosiphon gulosus NBRC 112829.</title>
        <authorList>
            <person name="Ichikawa N."/>
            <person name="Katano-Makiyama Y."/>
            <person name="Hidaka K."/>
        </authorList>
    </citation>
    <scope>NUCLEOTIDE SEQUENCE [LARGE SCALE GENOMIC DNA]</scope>
    <source>
        <strain evidence="2 3">NBRC 112829</strain>
    </source>
</reference>